<dbReference type="InterPro" id="IPR002347">
    <property type="entry name" value="SDR_fam"/>
</dbReference>
<gene>
    <name evidence="4" type="ORF">H8700_01660</name>
</gene>
<dbReference type="CDD" id="cd05233">
    <property type="entry name" value="SDR_c"/>
    <property type="match status" value="1"/>
</dbReference>
<dbReference type="PRINTS" id="PR00080">
    <property type="entry name" value="SDRFAMILY"/>
</dbReference>
<dbReference type="Gene3D" id="3.40.50.720">
    <property type="entry name" value="NAD(P)-binding Rossmann-like Domain"/>
    <property type="match status" value="1"/>
</dbReference>
<protein>
    <submittedName>
        <fullName evidence="4">SDR family oxidoreductase</fullName>
    </submittedName>
</protein>
<sequence length="254" mass="28568">MRDVRDYVVLITGATSGIGLSMAKVFAQRGNTLIITASDQQRLNITKRALQKAYHVSVEAICQDLSEPDAARKLYQKIKEKKYMVNILVNNAGFGLVGSEKDLKLEQEEKMLAVNITALTQLCHLFLKDMSHQKEGKILNVASTGAFQPGPYTAAYFASKSYVASFSRALRVEAQEYGVQVCTLYPGSTRTAFFEKTGTRTPIWAMNPDKVARIAYVKLWENEGTIMPGIIDRIVRWIPSEIKIRFIAKMKHRK</sequence>
<keyword evidence="2" id="KW-0560">Oxidoreductase</keyword>
<evidence type="ECO:0000256" key="3">
    <source>
        <dbReference type="RuleBase" id="RU000363"/>
    </source>
</evidence>
<dbReference type="EMBL" id="JACRSW010000007">
    <property type="protein sequence ID" value="MBC8556420.1"/>
    <property type="molecule type" value="Genomic_DNA"/>
</dbReference>
<reference evidence="4 5" key="1">
    <citation type="submission" date="2020-08" db="EMBL/GenBank/DDBJ databases">
        <title>Genome public.</title>
        <authorList>
            <person name="Liu C."/>
            <person name="Sun Q."/>
        </authorList>
    </citation>
    <scope>NUCLEOTIDE SEQUENCE [LARGE SCALE GENOMIC DNA]</scope>
    <source>
        <strain evidence="4 5">BX3</strain>
    </source>
</reference>
<name>A0ABR7MRK5_9FIRM</name>
<proteinExistence type="inferred from homology"/>
<evidence type="ECO:0000256" key="2">
    <source>
        <dbReference type="ARBA" id="ARBA00023002"/>
    </source>
</evidence>
<dbReference type="RefSeq" id="WP_249302588.1">
    <property type="nucleotide sequence ID" value="NZ_JACRSW010000007.1"/>
</dbReference>
<keyword evidence="5" id="KW-1185">Reference proteome</keyword>
<dbReference type="PIRSF" id="PIRSF000126">
    <property type="entry name" value="11-beta-HSD1"/>
    <property type="match status" value="1"/>
</dbReference>
<dbReference type="PANTHER" id="PTHR44196">
    <property type="entry name" value="DEHYDROGENASE/REDUCTASE SDR FAMILY MEMBER 7B"/>
    <property type="match status" value="1"/>
</dbReference>
<evidence type="ECO:0000313" key="4">
    <source>
        <dbReference type="EMBL" id="MBC8556420.1"/>
    </source>
</evidence>
<dbReference type="Proteomes" id="UP000637513">
    <property type="component" value="Unassembled WGS sequence"/>
</dbReference>
<dbReference type="PRINTS" id="PR00081">
    <property type="entry name" value="GDHRDH"/>
</dbReference>
<comment type="similarity">
    <text evidence="1 3">Belongs to the short-chain dehydrogenases/reductases (SDR) family.</text>
</comment>
<evidence type="ECO:0000256" key="1">
    <source>
        <dbReference type="ARBA" id="ARBA00006484"/>
    </source>
</evidence>
<comment type="caution">
    <text evidence="4">The sequence shown here is derived from an EMBL/GenBank/DDBJ whole genome shotgun (WGS) entry which is preliminary data.</text>
</comment>
<dbReference type="InterPro" id="IPR036291">
    <property type="entry name" value="NAD(P)-bd_dom_sf"/>
</dbReference>
<dbReference type="Pfam" id="PF00106">
    <property type="entry name" value="adh_short"/>
    <property type="match status" value="1"/>
</dbReference>
<dbReference type="SUPFAM" id="SSF51735">
    <property type="entry name" value="NAD(P)-binding Rossmann-fold domains"/>
    <property type="match status" value="1"/>
</dbReference>
<organism evidence="4 5">
    <name type="scientific">Jutongia hominis</name>
    <dbReference type="NCBI Taxonomy" id="2763664"/>
    <lineage>
        <taxon>Bacteria</taxon>
        <taxon>Bacillati</taxon>
        <taxon>Bacillota</taxon>
        <taxon>Clostridia</taxon>
        <taxon>Lachnospirales</taxon>
        <taxon>Lachnospiraceae</taxon>
        <taxon>Jutongia</taxon>
    </lineage>
</organism>
<evidence type="ECO:0000313" key="5">
    <source>
        <dbReference type="Proteomes" id="UP000637513"/>
    </source>
</evidence>
<accession>A0ABR7MRK5</accession>
<dbReference type="PANTHER" id="PTHR44196:SF2">
    <property type="entry name" value="SHORT-CHAIN DEHYDROGENASE-RELATED"/>
    <property type="match status" value="1"/>
</dbReference>